<evidence type="ECO:0000313" key="2">
    <source>
        <dbReference type="Proteomes" id="UP000738325"/>
    </source>
</evidence>
<feature type="non-terminal residue" evidence="1">
    <location>
        <position position="65"/>
    </location>
</feature>
<name>A0A9P6QYN0_9FUNG</name>
<dbReference type="AlphaFoldDB" id="A0A9P6QYN0"/>
<reference evidence="1" key="1">
    <citation type="journal article" date="2020" name="Fungal Divers.">
        <title>Resolving the Mortierellaceae phylogeny through synthesis of multi-gene phylogenetics and phylogenomics.</title>
        <authorList>
            <person name="Vandepol N."/>
            <person name="Liber J."/>
            <person name="Desiro A."/>
            <person name="Na H."/>
            <person name="Kennedy M."/>
            <person name="Barry K."/>
            <person name="Grigoriev I.V."/>
            <person name="Miller A.N."/>
            <person name="O'Donnell K."/>
            <person name="Stajich J.E."/>
            <person name="Bonito G."/>
        </authorList>
    </citation>
    <scope>NUCLEOTIDE SEQUENCE</scope>
    <source>
        <strain evidence="1">REB-010B</strain>
    </source>
</reference>
<dbReference type="EMBL" id="JAAAIP010001740">
    <property type="protein sequence ID" value="KAG0304188.1"/>
    <property type="molecule type" value="Genomic_DNA"/>
</dbReference>
<evidence type="ECO:0000313" key="1">
    <source>
        <dbReference type="EMBL" id="KAG0304188.1"/>
    </source>
</evidence>
<gene>
    <name evidence="1" type="ORF">BGZ99_002482</name>
</gene>
<proteinExistence type="predicted"/>
<sequence length="65" mass="7218">MLVRIAHAQIVRGDIDIRIKTLSEAGNQGRYDLSFLNSVESSYDGAIVTTDILRRLPSTSTVNIR</sequence>
<dbReference type="Proteomes" id="UP000738325">
    <property type="component" value="Unassembled WGS sequence"/>
</dbReference>
<organism evidence="1 2">
    <name type="scientific">Dissophora globulifera</name>
    <dbReference type="NCBI Taxonomy" id="979702"/>
    <lineage>
        <taxon>Eukaryota</taxon>
        <taxon>Fungi</taxon>
        <taxon>Fungi incertae sedis</taxon>
        <taxon>Mucoromycota</taxon>
        <taxon>Mortierellomycotina</taxon>
        <taxon>Mortierellomycetes</taxon>
        <taxon>Mortierellales</taxon>
        <taxon>Mortierellaceae</taxon>
        <taxon>Dissophora</taxon>
    </lineage>
</organism>
<accession>A0A9P6QYN0</accession>
<comment type="caution">
    <text evidence="1">The sequence shown here is derived from an EMBL/GenBank/DDBJ whole genome shotgun (WGS) entry which is preliminary data.</text>
</comment>
<protein>
    <submittedName>
        <fullName evidence="1">Uncharacterized protein</fullName>
    </submittedName>
</protein>
<keyword evidence="2" id="KW-1185">Reference proteome</keyword>